<dbReference type="Proteomes" id="UP000185426">
    <property type="component" value="Chromosome"/>
</dbReference>
<dbReference type="AlphaFoldDB" id="A0A1L6ZLY6"/>
<gene>
    <name evidence="1" type="ORF">BSA145_17610</name>
</gene>
<evidence type="ECO:0000313" key="1">
    <source>
        <dbReference type="EMBL" id="APT47521.1"/>
    </source>
</evidence>
<organism evidence="1 2">
    <name type="scientific">Bacillus safensis</name>
    <dbReference type="NCBI Taxonomy" id="561879"/>
    <lineage>
        <taxon>Bacteria</taxon>
        <taxon>Bacillati</taxon>
        <taxon>Bacillota</taxon>
        <taxon>Bacilli</taxon>
        <taxon>Bacillales</taxon>
        <taxon>Bacillaceae</taxon>
        <taxon>Bacillus</taxon>
    </lineage>
</organism>
<sequence length="63" mass="7448">MSNGKNMAFNMGDLLFQVFSLLFIAFIVTIIVIAFRMIRRKRMELKKIEARLNKVIEKNDLKE</sequence>
<dbReference type="RefSeq" id="WP_024427071.1">
    <property type="nucleotide sequence ID" value="NZ_AUYP01000031.1"/>
</dbReference>
<accession>A0A1L6ZLY6</accession>
<evidence type="ECO:0000313" key="2">
    <source>
        <dbReference type="Proteomes" id="UP000185426"/>
    </source>
</evidence>
<reference evidence="1 2" key="1">
    <citation type="submission" date="2016-05" db="EMBL/GenBank/DDBJ databases">
        <title>Complete Genome and Methylome Analysis of Psychrotrophic Bacterial Isolates from Antarctic Lake Untersee.</title>
        <authorList>
            <person name="Fomenkov A."/>
            <person name="Akimov V.N."/>
            <person name="Vasilyeva L.V."/>
            <person name="Andersen D."/>
            <person name="Vincze T."/>
            <person name="Roberts R.J."/>
        </authorList>
    </citation>
    <scope>NUCLEOTIDE SEQUENCE [LARGE SCALE GENOMIC DNA]</scope>
    <source>
        <strain evidence="1 2">U14-5</strain>
    </source>
</reference>
<name>A0A1L6ZLY6_BACIA</name>
<dbReference type="EMBL" id="CP015607">
    <property type="protein sequence ID" value="APT47521.1"/>
    <property type="molecule type" value="Genomic_DNA"/>
</dbReference>
<proteinExistence type="predicted"/>
<protein>
    <submittedName>
        <fullName evidence="1">Uncharacterized protein</fullName>
    </submittedName>
</protein>